<dbReference type="Pfam" id="PF05056">
    <property type="entry name" value="DUF674"/>
    <property type="match status" value="1"/>
</dbReference>
<dbReference type="AlphaFoldDB" id="A0A7J7MW48"/>
<comment type="caution">
    <text evidence="1">The sequence shown here is derived from an EMBL/GenBank/DDBJ whole genome shotgun (WGS) entry which is preliminary data.</text>
</comment>
<keyword evidence="2" id="KW-1185">Reference proteome</keyword>
<evidence type="ECO:0000313" key="2">
    <source>
        <dbReference type="Proteomes" id="UP000541444"/>
    </source>
</evidence>
<accession>A0A7J7MW48</accession>
<dbReference type="EMBL" id="JACGCM010001204">
    <property type="protein sequence ID" value="KAF6159047.1"/>
    <property type="molecule type" value="Genomic_DNA"/>
</dbReference>
<gene>
    <name evidence="1" type="ORF">GIB67_032664</name>
</gene>
<dbReference type="InterPro" id="IPR007750">
    <property type="entry name" value="DUF674"/>
</dbReference>
<name>A0A7J7MW48_9MAGN</name>
<protein>
    <submittedName>
        <fullName evidence="1">Uncharacterized protein</fullName>
    </submittedName>
</protein>
<organism evidence="1 2">
    <name type="scientific">Kingdonia uniflora</name>
    <dbReference type="NCBI Taxonomy" id="39325"/>
    <lineage>
        <taxon>Eukaryota</taxon>
        <taxon>Viridiplantae</taxon>
        <taxon>Streptophyta</taxon>
        <taxon>Embryophyta</taxon>
        <taxon>Tracheophyta</taxon>
        <taxon>Spermatophyta</taxon>
        <taxon>Magnoliopsida</taxon>
        <taxon>Ranunculales</taxon>
        <taxon>Circaeasteraceae</taxon>
        <taxon>Kingdonia</taxon>
    </lineage>
</organism>
<dbReference type="PANTHER" id="PTHR33103:SF27">
    <property type="entry name" value="OS04G0594700 PROTEIN"/>
    <property type="match status" value="1"/>
</dbReference>
<dbReference type="PANTHER" id="PTHR33103">
    <property type="entry name" value="OS01G0153900 PROTEIN"/>
    <property type="match status" value="1"/>
</dbReference>
<dbReference type="OrthoDB" id="995288at2759"/>
<sequence length="347" mass="39539">MPLGTIVRLTGKELQISAIRSMDNLYKSLENLDIMYFDKDTYKAMLLRPGNSADLLCKNLKINVDDAGAITIRCEDFIHRKCAKNNSSLSASMFDKCSCGTLMNDWINTSYTDGKTFVEGRMFIVPNNLKVVPQSIEPCWVLFKDTGIKEEALLWRKLWNSLWLVYRSLVLAKSYSASALRFAPSGFPTIGIRARFGASKVARWEDLSGLRKALKGKPIPKTLVKGITAQKVDDDEEDDWEDLNSRAMSGIHLCFSKVKVKDEDKALRLIWSLPSSFKHLQPTLMYEKETLSFEEVTSTLLSEERRLKGSESFMENSTMVVSRMGSFNRFRKRTCWSRGQSGHYRSD</sequence>
<reference evidence="1 2" key="1">
    <citation type="journal article" date="2020" name="IScience">
        <title>Genome Sequencing of the Endangered Kingdonia uniflora (Circaeasteraceae, Ranunculales) Reveals Potential Mechanisms of Evolutionary Specialization.</title>
        <authorList>
            <person name="Sun Y."/>
            <person name="Deng T."/>
            <person name="Zhang A."/>
            <person name="Moore M.J."/>
            <person name="Landis J.B."/>
            <person name="Lin N."/>
            <person name="Zhang H."/>
            <person name="Zhang X."/>
            <person name="Huang J."/>
            <person name="Zhang X."/>
            <person name="Sun H."/>
            <person name="Wang H."/>
        </authorList>
    </citation>
    <scope>NUCLEOTIDE SEQUENCE [LARGE SCALE GENOMIC DNA]</scope>
    <source>
        <strain evidence="1">TB1705</strain>
        <tissue evidence="1">Leaf</tissue>
    </source>
</reference>
<proteinExistence type="predicted"/>
<evidence type="ECO:0000313" key="1">
    <source>
        <dbReference type="EMBL" id="KAF6159047.1"/>
    </source>
</evidence>
<dbReference type="Pfam" id="PF14223">
    <property type="entry name" value="Retrotran_gag_2"/>
    <property type="match status" value="1"/>
</dbReference>
<dbReference type="Proteomes" id="UP000541444">
    <property type="component" value="Unassembled WGS sequence"/>
</dbReference>